<name>A0AAN6UG59_9PEZI</name>
<dbReference type="EMBL" id="MU853419">
    <property type="protein sequence ID" value="KAK4132154.1"/>
    <property type="molecule type" value="Genomic_DNA"/>
</dbReference>
<keyword evidence="3" id="KW-1185">Reference proteome</keyword>
<evidence type="ECO:0000313" key="2">
    <source>
        <dbReference type="EMBL" id="KAK4132154.1"/>
    </source>
</evidence>
<feature type="region of interest" description="Disordered" evidence="1">
    <location>
        <begin position="54"/>
        <end position="86"/>
    </location>
</feature>
<reference evidence="2" key="2">
    <citation type="submission" date="2023-05" db="EMBL/GenBank/DDBJ databases">
        <authorList>
            <consortium name="Lawrence Berkeley National Laboratory"/>
            <person name="Steindorff A."/>
            <person name="Hensen N."/>
            <person name="Bonometti L."/>
            <person name="Westerberg I."/>
            <person name="Brannstrom I.O."/>
            <person name="Guillou S."/>
            <person name="Cros-Aarteil S."/>
            <person name="Calhoun S."/>
            <person name="Haridas S."/>
            <person name="Kuo A."/>
            <person name="Mondo S."/>
            <person name="Pangilinan J."/>
            <person name="Riley R."/>
            <person name="Labutti K."/>
            <person name="Andreopoulos B."/>
            <person name="Lipzen A."/>
            <person name="Chen C."/>
            <person name="Yanf M."/>
            <person name="Daum C."/>
            <person name="Ng V."/>
            <person name="Clum A."/>
            <person name="Ohm R."/>
            <person name="Martin F."/>
            <person name="Silar P."/>
            <person name="Natvig D."/>
            <person name="Lalanne C."/>
            <person name="Gautier V."/>
            <person name="Ament-Velasquez S.L."/>
            <person name="Kruys A."/>
            <person name="Hutchinson M.I."/>
            <person name="Powell A.J."/>
            <person name="Barry K."/>
            <person name="Miller A.N."/>
            <person name="Grigoriev I.V."/>
            <person name="Debuchy R."/>
            <person name="Gladieux P."/>
            <person name="Thoren M.H."/>
            <person name="Johannesson H."/>
        </authorList>
    </citation>
    <scope>NUCLEOTIDE SEQUENCE</scope>
    <source>
        <strain evidence="2">CBS 123565</strain>
    </source>
</reference>
<gene>
    <name evidence="2" type="ORF">BT67DRAFT_386037</name>
</gene>
<dbReference type="Proteomes" id="UP001304895">
    <property type="component" value="Unassembled WGS sequence"/>
</dbReference>
<organism evidence="2 3">
    <name type="scientific">Trichocladium antarcticum</name>
    <dbReference type="NCBI Taxonomy" id="1450529"/>
    <lineage>
        <taxon>Eukaryota</taxon>
        <taxon>Fungi</taxon>
        <taxon>Dikarya</taxon>
        <taxon>Ascomycota</taxon>
        <taxon>Pezizomycotina</taxon>
        <taxon>Sordariomycetes</taxon>
        <taxon>Sordariomycetidae</taxon>
        <taxon>Sordariales</taxon>
        <taxon>Chaetomiaceae</taxon>
        <taxon>Trichocladium</taxon>
    </lineage>
</organism>
<dbReference type="AlphaFoldDB" id="A0AAN6UG59"/>
<proteinExistence type="predicted"/>
<sequence length="86" mass="8957">MSNMFSSRKVPLLIAAGVLGGMLYVTAGANQQPRPRARADAGSTMPVSETLQTIAGTGGARASDTRVEAVERPEDAPSKRNADKVT</sequence>
<protein>
    <submittedName>
        <fullName evidence="2">Uncharacterized protein</fullName>
    </submittedName>
</protein>
<comment type="caution">
    <text evidence="2">The sequence shown here is derived from an EMBL/GenBank/DDBJ whole genome shotgun (WGS) entry which is preliminary data.</text>
</comment>
<evidence type="ECO:0000256" key="1">
    <source>
        <dbReference type="SAM" id="MobiDB-lite"/>
    </source>
</evidence>
<evidence type="ECO:0000313" key="3">
    <source>
        <dbReference type="Proteomes" id="UP001304895"/>
    </source>
</evidence>
<accession>A0AAN6UG59</accession>
<reference evidence="2" key="1">
    <citation type="journal article" date="2023" name="Mol. Phylogenet. Evol.">
        <title>Genome-scale phylogeny and comparative genomics of the fungal order Sordariales.</title>
        <authorList>
            <person name="Hensen N."/>
            <person name="Bonometti L."/>
            <person name="Westerberg I."/>
            <person name="Brannstrom I.O."/>
            <person name="Guillou S."/>
            <person name="Cros-Aarteil S."/>
            <person name="Calhoun S."/>
            <person name="Haridas S."/>
            <person name="Kuo A."/>
            <person name="Mondo S."/>
            <person name="Pangilinan J."/>
            <person name="Riley R."/>
            <person name="LaButti K."/>
            <person name="Andreopoulos B."/>
            <person name="Lipzen A."/>
            <person name="Chen C."/>
            <person name="Yan M."/>
            <person name="Daum C."/>
            <person name="Ng V."/>
            <person name="Clum A."/>
            <person name="Steindorff A."/>
            <person name="Ohm R.A."/>
            <person name="Martin F."/>
            <person name="Silar P."/>
            <person name="Natvig D.O."/>
            <person name="Lalanne C."/>
            <person name="Gautier V."/>
            <person name="Ament-Velasquez S.L."/>
            <person name="Kruys A."/>
            <person name="Hutchinson M.I."/>
            <person name="Powell A.J."/>
            <person name="Barry K."/>
            <person name="Miller A.N."/>
            <person name="Grigoriev I.V."/>
            <person name="Debuchy R."/>
            <person name="Gladieux P."/>
            <person name="Hiltunen Thoren M."/>
            <person name="Johannesson H."/>
        </authorList>
    </citation>
    <scope>NUCLEOTIDE SEQUENCE</scope>
    <source>
        <strain evidence="2">CBS 123565</strain>
    </source>
</reference>
<feature type="compositionally biased region" description="Basic and acidic residues" evidence="1">
    <location>
        <begin position="63"/>
        <end position="86"/>
    </location>
</feature>